<proteinExistence type="predicted"/>
<dbReference type="OrthoDB" id="2381852at2"/>
<dbReference type="AlphaFoldDB" id="A0A1Y0IN44"/>
<dbReference type="InterPro" id="IPR020534">
    <property type="entry name" value="Uncharacterised_YqxA"/>
</dbReference>
<dbReference type="EMBL" id="CP021434">
    <property type="protein sequence ID" value="ARU62002.1"/>
    <property type="molecule type" value="Genomic_DNA"/>
</dbReference>
<sequence>MLKNAIEQTALYGVLLVLLALMVLFGIATAEKGVNSLVGTDDPQALAVQSTKSGEVDLKILGKNVPGTKVPWADELSNSLEGRESAVADTLDEVSMDIGTWMQAGAQSVLGKLEEWVLK</sequence>
<reference evidence="2" key="1">
    <citation type="submission" date="2017-05" db="EMBL/GenBank/DDBJ databases">
        <authorList>
            <person name="Sung H."/>
        </authorList>
    </citation>
    <scope>NUCLEOTIDE SEQUENCE [LARGE SCALE GENOMIC DNA]</scope>
    <source>
        <strain evidence="2">AR23208</strain>
    </source>
</reference>
<keyword evidence="2" id="KW-1185">Reference proteome</keyword>
<dbReference type="KEGG" id="tum:CBW65_14060"/>
<organism evidence="1 2">
    <name type="scientific">Tumebacillus avium</name>
    <dbReference type="NCBI Taxonomy" id="1903704"/>
    <lineage>
        <taxon>Bacteria</taxon>
        <taxon>Bacillati</taxon>
        <taxon>Bacillota</taxon>
        <taxon>Bacilli</taxon>
        <taxon>Bacillales</taxon>
        <taxon>Alicyclobacillaceae</taxon>
        <taxon>Tumebacillus</taxon>
    </lineage>
</organism>
<name>A0A1Y0IN44_9BACL</name>
<dbReference type="Pfam" id="PF12438">
    <property type="entry name" value="DUF3679"/>
    <property type="match status" value="1"/>
</dbReference>
<evidence type="ECO:0000313" key="2">
    <source>
        <dbReference type="Proteomes" id="UP000195437"/>
    </source>
</evidence>
<dbReference type="RefSeq" id="WP_087457368.1">
    <property type="nucleotide sequence ID" value="NZ_CP021434.1"/>
</dbReference>
<gene>
    <name evidence="1" type="ORF">CBW65_14060</name>
</gene>
<dbReference type="Proteomes" id="UP000195437">
    <property type="component" value="Chromosome"/>
</dbReference>
<protein>
    <submittedName>
        <fullName evidence="1">Uncharacterized protein</fullName>
    </submittedName>
</protein>
<accession>A0A1Y0IN44</accession>
<evidence type="ECO:0000313" key="1">
    <source>
        <dbReference type="EMBL" id="ARU62002.1"/>
    </source>
</evidence>